<dbReference type="SMART" id="SM00028">
    <property type="entry name" value="TPR"/>
    <property type="match status" value="8"/>
</dbReference>
<accession>A0A7V8NPV3</accession>
<name>A0A7V8NPV3_9BACT</name>
<dbReference type="Pfam" id="PF13432">
    <property type="entry name" value="TPR_16"/>
    <property type="match status" value="3"/>
</dbReference>
<dbReference type="SUPFAM" id="SSF48452">
    <property type="entry name" value="TPR-like"/>
    <property type="match status" value="2"/>
</dbReference>
<feature type="repeat" description="TPR" evidence="3">
    <location>
        <begin position="73"/>
        <end position="106"/>
    </location>
</feature>
<dbReference type="Proteomes" id="UP000567293">
    <property type="component" value="Unassembled WGS sequence"/>
</dbReference>
<proteinExistence type="predicted"/>
<keyword evidence="4" id="KW-0732">Signal</keyword>
<dbReference type="EMBL" id="JACDQQ010000960">
    <property type="protein sequence ID" value="MBA0085314.1"/>
    <property type="molecule type" value="Genomic_DNA"/>
</dbReference>
<dbReference type="Gene3D" id="1.25.40.10">
    <property type="entry name" value="Tetratricopeptide repeat domain"/>
    <property type="match status" value="3"/>
</dbReference>
<evidence type="ECO:0000256" key="3">
    <source>
        <dbReference type="PROSITE-ProRule" id="PRU00339"/>
    </source>
</evidence>
<keyword evidence="1" id="KW-0677">Repeat</keyword>
<sequence length="537" mass="60167">MNRFGAPRRWVISVVALATLIGRVGCPPANADQNNPSAREQKILRIQQLIEEHNLEEAQRQLAEATKQYPSDEGLQNLLGVVEAQQGKYGEAETNFRQAIRRAPKFTAAYLNLGRLYQENFPADPETQRKALEVYQRVLEYEPANAEANYQSAVLFLRQGEYQNSLSHVSSLPTETQNSAQALSIRCADSAGLGNRQQTEATVRRLLDAQDFSEADAQQALLGLVPAERDDLIVSLLENLQHREALSPALLQTLGVSYERVNRPADARTTLEKSFAAGKPSVDVLLELTRIARLEKDYQGALGYLAHAQALEPSNARLYYDFGVVCVDLSLIAEARNAFEKAVKLEPENPAYNYAMGAASAFRHDPAEAVPYFEKYLKLKPQDPRGKLAMGAALFRAKDFDAARPWLKEAAATPATASKAHYYLGVMALEAGQLDEAVTELQQVLKDRPDDADALAELGQYCLMRKEYKQAEKYLERALQVDPDHYAANFYLLTLYTRTKDARRAAEEQRFEALKKLLAEKTQEFLRIVEVRPFENP</sequence>
<organism evidence="5 6">
    <name type="scientific">Candidatus Acidiferrum panamense</name>
    <dbReference type="NCBI Taxonomy" id="2741543"/>
    <lineage>
        <taxon>Bacteria</taxon>
        <taxon>Pseudomonadati</taxon>
        <taxon>Acidobacteriota</taxon>
        <taxon>Terriglobia</taxon>
        <taxon>Candidatus Acidiferrales</taxon>
        <taxon>Candidatus Acidiferrum</taxon>
    </lineage>
</organism>
<dbReference type="Pfam" id="PF14559">
    <property type="entry name" value="TPR_19"/>
    <property type="match status" value="2"/>
</dbReference>
<keyword evidence="2 3" id="KW-0802">TPR repeat</keyword>
<feature type="chain" id="PRO_5031528043" evidence="4">
    <location>
        <begin position="32"/>
        <end position="537"/>
    </location>
</feature>
<feature type="signal peptide" evidence="4">
    <location>
        <begin position="1"/>
        <end position="31"/>
    </location>
</feature>
<evidence type="ECO:0000256" key="1">
    <source>
        <dbReference type="ARBA" id="ARBA00022737"/>
    </source>
</evidence>
<evidence type="ECO:0000256" key="2">
    <source>
        <dbReference type="ARBA" id="ARBA00022803"/>
    </source>
</evidence>
<dbReference type="PANTHER" id="PTHR45586:SF1">
    <property type="entry name" value="LIPOPOLYSACCHARIDE ASSEMBLY PROTEIN B"/>
    <property type="match status" value="1"/>
</dbReference>
<reference evidence="5" key="1">
    <citation type="submission" date="2020-06" db="EMBL/GenBank/DDBJ databases">
        <title>Legume-microbial interactions unlock mineral nutrients during tropical forest succession.</title>
        <authorList>
            <person name="Epihov D.Z."/>
        </authorList>
    </citation>
    <scope>NUCLEOTIDE SEQUENCE [LARGE SCALE GENOMIC DNA]</scope>
    <source>
        <strain evidence="5">Pan2503</strain>
    </source>
</reference>
<dbReference type="PROSITE" id="PS50005">
    <property type="entry name" value="TPR"/>
    <property type="match status" value="4"/>
</dbReference>
<feature type="repeat" description="TPR" evidence="3">
    <location>
        <begin position="316"/>
        <end position="349"/>
    </location>
</feature>
<dbReference type="AlphaFoldDB" id="A0A7V8NPV3"/>
<dbReference type="InterPro" id="IPR019734">
    <property type="entry name" value="TPR_rpt"/>
</dbReference>
<keyword evidence="6" id="KW-1185">Reference proteome</keyword>
<evidence type="ECO:0000256" key="4">
    <source>
        <dbReference type="SAM" id="SignalP"/>
    </source>
</evidence>
<gene>
    <name evidence="5" type="ORF">HRJ53_09975</name>
</gene>
<feature type="repeat" description="TPR" evidence="3">
    <location>
        <begin position="418"/>
        <end position="451"/>
    </location>
</feature>
<feature type="repeat" description="TPR" evidence="3">
    <location>
        <begin position="452"/>
        <end position="485"/>
    </location>
</feature>
<evidence type="ECO:0000313" key="5">
    <source>
        <dbReference type="EMBL" id="MBA0085314.1"/>
    </source>
</evidence>
<dbReference type="PANTHER" id="PTHR45586">
    <property type="entry name" value="TPR REPEAT-CONTAINING PROTEIN PA4667"/>
    <property type="match status" value="1"/>
</dbReference>
<comment type="caution">
    <text evidence="5">The sequence shown here is derived from an EMBL/GenBank/DDBJ whole genome shotgun (WGS) entry which is preliminary data.</text>
</comment>
<dbReference type="InterPro" id="IPR011990">
    <property type="entry name" value="TPR-like_helical_dom_sf"/>
</dbReference>
<protein>
    <submittedName>
        <fullName evidence="5">Tetratricopeptide repeat protein</fullName>
    </submittedName>
</protein>
<dbReference type="PROSITE" id="PS50293">
    <property type="entry name" value="TPR_REGION"/>
    <property type="match status" value="1"/>
</dbReference>
<evidence type="ECO:0000313" key="6">
    <source>
        <dbReference type="Proteomes" id="UP000567293"/>
    </source>
</evidence>
<dbReference type="InterPro" id="IPR051012">
    <property type="entry name" value="CellSynth/LPSAsmb/PSIAsmb"/>
</dbReference>